<dbReference type="EMBL" id="QGKX02001290">
    <property type="protein sequence ID" value="KAF3537391.1"/>
    <property type="molecule type" value="Genomic_DNA"/>
</dbReference>
<organism evidence="1 2">
    <name type="scientific">Brassica cretica</name>
    <name type="common">Mustard</name>
    <dbReference type="NCBI Taxonomy" id="69181"/>
    <lineage>
        <taxon>Eukaryota</taxon>
        <taxon>Viridiplantae</taxon>
        <taxon>Streptophyta</taxon>
        <taxon>Embryophyta</taxon>
        <taxon>Tracheophyta</taxon>
        <taxon>Spermatophyta</taxon>
        <taxon>Magnoliopsida</taxon>
        <taxon>eudicotyledons</taxon>
        <taxon>Gunneridae</taxon>
        <taxon>Pentapetalae</taxon>
        <taxon>rosids</taxon>
        <taxon>malvids</taxon>
        <taxon>Brassicales</taxon>
        <taxon>Brassicaceae</taxon>
        <taxon>Brassiceae</taxon>
        <taxon>Brassica</taxon>
    </lineage>
</organism>
<reference evidence="1" key="1">
    <citation type="submission" date="2019-12" db="EMBL/GenBank/DDBJ databases">
        <title>Genome sequencing and annotation of Brassica cretica.</title>
        <authorList>
            <person name="Studholme D.J."/>
            <person name="Sarris P."/>
        </authorList>
    </citation>
    <scope>NUCLEOTIDE SEQUENCE</scope>
    <source>
        <strain evidence="1">PFS-109/04</strain>
        <tissue evidence="1">Leaf</tissue>
    </source>
</reference>
<dbReference type="Proteomes" id="UP000712600">
    <property type="component" value="Unassembled WGS sequence"/>
</dbReference>
<protein>
    <submittedName>
        <fullName evidence="1">Uncharacterized protein</fullName>
    </submittedName>
</protein>
<evidence type="ECO:0000313" key="1">
    <source>
        <dbReference type="EMBL" id="KAF3537391.1"/>
    </source>
</evidence>
<gene>
    <name evidence="1" type="ORF">F2Q69_00025157</name>
</gene>
<accession>A0A8S9Q8K7</accession>
<name>A0A8S9Q8K7_BRACR</name>
<dbReference type="AlphaFoldDB" id="A0A8S9Q8K7"/>
<proteinExistence type="predicted"/>
<evidence type="ECO:0000313" key="2">
    <source>
        <dbReference type="Proteomes" id="UP000712600"/>
    </source>
</evidence>
<sequence length="90" mass="10566">MLLPRLETLKGGLHEIQRVGENEFKENLIKRCTLFAWDHFTIKDLRGLLWVDDKSGDYVVVWRVSNCQYLGFCKKSDAHYREITCRDGCS</sequence>
<comment type="caution">
    <text evidence="1">The sequence shown here is derived from an EMBL/GenBank/DDBJ whole genome shotgun (WGS) entry which is preliminary data.</text>
</comment>